<dbReference type="GeneID" id="112689835"/>
<evidence type="ECO:0000313" key="2">
    <source>
        <dbReference type="RefSeq" id="XP_025419487.1"/>
    </source>
</evidence>
<keyword evidence="1" id="KW-1185">Reference proteome</keyword>
<protein>
    <submittedName>
        <fullName evidence="2">Uncharacterized protein LOC112689835</fullName>
    </submittedName>
</protein>
<proteinExistence type="predicted"/>
<reference evidence="2" key="1">
    <citation type="submission" date="2025-08" db="UniProtKB">
        <authorList>
            <consortium name="RefSeq"/>
        </authorList>
    </citation>
    <scope>IDENTIFICATION</scope>
    <source>
        <tissue evidence="2">Whole body</tissue>
    </source>
</reference>
<dbReference type="OrthoDB" id="6608277at2759"/>
<evidence type="ECO:0000313" key="1">
    <source>
        <dbReference type="Proteomes" id="UP000694846"/>
    </source>
</evidence>
<dbReference type="RefSeq" id="XP_025419487.1">
    <property type="nucleotide sequence ID" value="XM_025563702.1"/>
</dbReference>
<dbReference type="AlphaFoldDB" id="A0A8B8G9J5"/>
<dbReference type="Proteomes" id="UP000694846">
    <property type="component" value="Unplaced"/>
</dbReference>
<organism evidence="1 2">
    <name type="scientific">Sipha flava</name>
    <name type="common">yellow sugarcane aphid</name>
    <dbReference type="NCBI Taxonomy" id="143950"/>
    <lineage>
        <taxon>Eukaryota</taxon>
        <taxon>Metazoa</taxon>
        <taxon>Ecdysozoa</taxon>
        <taxon>Arthropoda</taxon>
        <taxon>Hexapoda</taxon>
        <taxon>Insecta</taxon>
        <taxon>Pterygota</taxon>
        <taxon>Neoptera</taxon>
        <taxon>Paraneoptera</taxon>
        <taxon>Hemiptera</taxon>
        <taxon>Sternorrhyncha</taxon>
        <taxon>Aphidomorpha</taxon>
        <taxon>Aphidoidea</taxon>
        <taxon>Aphididae</taxon>
        <taxon>Sipha</taxon>
    </lineage>
</organism>
<name>A0A8B8G9J5_9HEMI</name>
<gene>
    <name evidence="2" type="primary">LOC112689835</name>
</gene>
<feature type="non-terminal residue" evidence="2">
    <location>
        <position position="120"/>
    </location>
</feature>
<accession>A0A8B8G9J5</accession>
<sequence length="120" mass="14157">MRRKWVKNWLARRDLFGHMTLLKELNENEPNDLKNYLRMSKPDFDRLLDLLRPHITKQDTVMRQAIPAEERLIATLRFLATGRSYEDLKFSTGISAQTLGSIIPETCKAIYEILQDTYMK</sequence>